<dbReference type="OMA" id="DARCWYE"/>
<dbReference type="Proteomes" id="UP000245119">
    <property type="component" value="Linkage Group LG12"/>
</dbReference>
<comment type="similarity">
    <text evidence="1">Belongs to the asteroid family.</text>
</comment>
<gene>
    <name evidence="3" type="ORF">C0Q70_18478</name>
</gene>
<organism evidence="3 4">
    <name type="scientific">Pomacea canaliculata</name>
    <name type="common">Golden apple snail</name>
    <dbReference type="NCBI Taxonomy" id="400727"/>
    <lineage>
        <taxon>Eukaryota</taxon>
        <taxon>Metazoa</taxon>
        <taxon>Spiralia</taxon>
        <taxon>Lophotrochozoa</taxon>
        <taxon>Mollusca</taxon>
        <taxon>Gastropoda</taxon>
        <taxon>Caenogastropoda</taxon>
        <taxon>Architaenioglossa</taxon>
        <taxon>Ampullarioidea</taxon>
        <taxon>Ampullariidae</taxon>
        <taxon>Pomacea</taxon>
    </lineage>
</organism>
<accession>A0A2T7NGL8</accession>
<dbReference type="PANTHER" id="PTHR15665:SF1">
    <property type="entry name" value="PROTEIN ASTEROID HOMOLOG 1"/>
    <property type="match status" value="1"/>
</dbReference>
<dbReference type="InterPro" id="IPR006085">
    <property type="entry name" value="XPG_DNA_repair_N"/>
</dbReference>
<dbReference type="SUPFAM" id="SSF88723">
    <property type="entry name" value="PIN domain-like"/>
    <property type="match status" value="1"/>
</dbReference>
<evidence type="ECO:0000313" key="3">
    <source>
        <dbReference type="EMBL" id="PVD20324.1"/>
    </source>
</evidence>
<feature type="domain" description="XPG N-terminal" evidence="2">
    <location>
        <begin position="1"/>
        <end position="82"/>
    </location>
</feature>
<protein>
    <recommendedName>
        <fullName evidence="2">XPG N-terminal domain-containing protein</fullName>
    </recommendedName>
</protein>
<keyword evidence="4" id="KW-1185">Reference proteome</keyword>
<proteinExistence type="inferred from homology"/>
<dbReference type="InterPro" id="IPR026832">
    <property type="entry name" value="Asteroid"/>
</dbReference>
<dbReference type="InterPro" id="IPR029060">
    <property type="entry name" value="PIN-like_dom_sf"/>
</dbReference>
<evidence type="ECO:0000259" key="2">
    <source>
        <dbReference type="Pfam" id="PF00752"/>
    </source>
</evidence>
<dbReference type="OrthoDB" id="25987at2759"/>
<name>A0A2T7NGL8_POMCA</name>
<evidence type="ECO:0000313" key="4">
    <source>
        <dbReference type="Proteomes" id="UP000245119"/>
    </source>
</evidence>
<dbReference type="Gene3D" id="3.40.50.1010">
    <property type="entry name" value="5'-nuclease"/>
    <property type="match status" value="1"/>
</dbReference>
<comment type="caution">
    <text evidence="3">The sequence shown here is derived from an EMBL/GenBank/DDBJ whole genome shotgun (WGS) entry which is preliminary data.</text>
</comment>
<dbReference type="Pfam" id="PF00752">
    <property type="entry name" value="XPG_N"/>
    <property type="match status" value="1"/>
</dbReference>
<dbReference type="PANTHER" id="PTHR15665">
    <property type="entry name" value="ASTEROID PROTEIN"/>
    <property type="match status" value="1"/>
</dbReference>
<reference evidence="3 4" key="1">
    <citation type="submission" date="2018-04" db="EMBL/GenBank/DDBJ databases">
        <title>The genome of golden apple snail Pomacea canaliculata provides insight into stress tolerance and invasive adaptation.</title>
        <authorList>
            <person name="Liu C."/>
            <person name="Liu B."/>
            <person name="Ren Y."/>
            <person name="Zhang Y."/>
            <person name="Wang H."/>
            <person name="Li S."/>
            <person name="Jiang F."/>
            <person name="Yin L."/>
            <person name="Zhang G."/>
            <person name="Qian W."/>
            <person name="Fan W."/>
        </authorList>
    </citation>
    <scope>NUCLEOTIDE SEQUENCE [LARGE SCALE GENOMIC DNA]</scope>
    <source>
        <strain evidence="3">SZHN2017</strain>
        <tissue evidence="3">Muscle</tissue>
    </source>
</reference>
<dbReference type="AlphaFoldDB" id="A0A2T7NGL8"/>
<evidence type="ECO:0000256" key="1">
    <source>
        <dbReference type="ARBA" id="ARBA00007398"/>
    </source>
</evidence>
<dbReference type="GO" id="GO:0004518">
    <property type="term" value="F:nuclease activity"/>
    <property type="evidence" value="ECO:0007669"/>
    <property type="project" value="InterPro"/>
</dbReference>
<dbReference type="STRING" id="400727.A0A2T7NGL8"/>
<sequence length="824" mass="93229">MGVHGLTSLIDNNPHLLKDYQLHDCKVVIDGNNLYYFLYLYCHVRYQFSGDFDIFRRKICMIFSLFKKCNVEPYVVFDGSQTIDGRKFQTIIDRAKDRILSAGRIARGQRGTLLPCLAQEAFKQTLNEIGVNHVTCDFEADSQMAVLANEWGCPVISCDSDFYIYSVTGGFLPLDYVDFRPVQCSVKGQTYAYLPVKFYHLDHFISHCPFKRSVLPLFASILGNDYIDVRNFQGFYLMLSQKPVPSSRFLPVTKKHEQILLLMDWLENRTIEDGISEVMNFIDKEKRPKFLQKLQQSISGYVDIQTYESFNLKEYFETGHKTLSVKRNLGIELPAWFVKAHRAGTISPVVLNATMVHRVILPIQVESIQWPSSFCVSRHLREAIYSIILNTDSSTVTFGECKDLPDLCAHTPSFSNCKHIDGDFEAGEKTFISGDGDGMITSGTGGNICKMCQQSVHCSESVVRKSEKFSKKPGGVEEYTRVNRELHKIFIKPLVSLPNFGTLPALADIDKLVLSHRRALVMEVMGISQNLVKKFDSSLELFMMCLVFWIRNSDPKVTVHHLRGFLVSAILLHVHREITQREEQSKEKGDGEGEPPFDHSAIKYTLEANLSSETAAYECEGRKHVESVHTVEASLSIEKVCNAADSQLLHRIRDNLKKYYNEPQKQGKTFQPDYPIFHRTATFMACMLDGINLNSVLARPMASPQLALLLNGTFIYNIVWELQARSSPDLFLQEMLVKGSSVAELFISLYAALLSEAGEAIQDVQKQGNKCCKSSRKRKKLKSKNVQCEDAENSAAFVQDSLDEGSMVVDCAVSNRFGALMLDE</sequence>
<dbReference type="EMBL" id="PZQS01000012">
    <property type="protein sequence ID" value="PVD20324.1"/>
    <property type="molecule type" value="Genomic_DNA"/>
</dbReference>